<dbReference type="EC" id="1.3.1.44" evidence="3"/>
<keyword evidence="4" id="KW-0444">Lipid biosynthesis</keyword>
<comment type="pathway">
    <text evidence="1">Lipid metabolism.</text>
</comment>
<gene>
    <name evidence="12" type="primary">fabV</name>
    <name evidence="12" type="ORF">TRI5_00010</name>
</gene>
<dbReference type="PANTHER" id="PTHR37480:SF1">
    <property type="entry name" value="ENOYL-[ACYL-CARRIER-PROTEIN] REDUCTASE [NADH]"/>
    <property type="match status" value="1"/>
</dbReference>
<dbReference type="Pfam" id="PF07055">
    <property type="entry name" value="Eno-Rase_FAD_bd"/>
    <property type="match status" value="1"/>
</dbReference>
<dbReference type="GO" id="GO:0051287">
    <property type="term" value="F:NAD binding"/>
    <property type="evidence" value="ECO:0007669"/>
    <property type="project" value="TreeGrafter"/>
</dbReference>
<dbReference type="GO" id="GO:0006633">
    <property type="term" value="P:fatty acid biosynthetic process"/>
    <property type="evidence" value="ECO:0007669"/>
    <property type="project" value="UniProtKB-KW"/>
</dbReference>
<proteinExistence type="predicted"/>
<dbReference type="EMBL" id="MH687391">
    <property type="protein sequence ID" value="AXV45693.1"/>
    <property type="molecule type" value="Genomic_DNA"/>
</dbReference>
<evidence type="ECO:0000256" key="8">
    <source>
        <dbReference type="ARBA" id="ARBA00023098"/>
    </source>
</evidence>
<evidence type="ECO:0000256" key="3">
    <source>
        <dbReference type="ARBA" id="ARBA00011983"/>
    </source>
</evidence>
<dbReference type="InterPro" id="IPR010758">
    <property type="entry name" value="Trans-2-enoyl-CoA_reductase"/>
</dbReference>
<comment type="subunit">
    <text evidence="2">Monomer.</text>
</comment>
<evidence type="ECO:0000313" key="12">
    <source>
        <dbReference type="EMBL" id="AXV45693.1"/>
    </source>
</evidence>
<evidence type="ECO:0000256" key="7">
    <source>
        <dbReference type="ARBA" id="ARBA00023027"/>
    </source>
</evidence>
<name>A0A385FW03_9ZZZZ</name>
<evidence type="ECO:0000259" key="10">
    <source>
        <dbReference type="Pfam" id="PF07055"/>
    </source>
</evidence>
<dbReference type="GO" id="GO:0004318">
    <property type="term" value="F:enoyl-[acyl-carrier-protein] reductase (NADH) activity"/>
    <property type="evidence" value="ECO:0007669"/>
    <property type="project" value="TreeGrafter"/>
</dbReference>
<evidence type="ECO:0000256" key="1">
    <source>
        <dbReference type="ARBA" id="ARBA00005189"/>
    </source>
</evidence>
<evidence type="ECO:0000256" key="6">
    <source>
        <dbReference type="ARBA" id="ARBA00023002"/>
    </source>
</evidence>
<dbReference type="PANTHER" id="PTHR37480">
    <property type="entry name" value="ENOYL-[ACYL-CARRIER-PROTEIN] REDUCTASE [NADH]"/>
    <property type="match status" value="1"/>
</dbReference>
<dbReference type="GO" id="GO:0050343">
    <property type="term" value="F:trans-2-enoyl-CoA reductase (NADH) activity"/>
    <property type="evidence" value="ECO:0007669"/>
    <property type="project" value="UniProtKB-EC"/>
</dbReference>
<evidence type="ECO:0000256" key="5">
    <source>
        <dbReference type="ARBA" id="ARBA00022832"/>
    </source>
</evidence>
<organism evidence="12">
    <name type="scientific">uncultured organism</name>
    <dbReference type="NCBI Taxonomy" id="155900"/>
    <lineage>
        <taxon>unclassified sequences</taxon>
        <taxon>environmental samples</taxon>
    </lineage>
</organism>
<evidence type="ECO:0000256" key="9">
    <source>
        <dbReference type="ARBA" id="ARBA00023160"/>
    </source>
</evidence>
<keyword evidence="9" id="KW-0275">Fatty acid biosynthesis</keyword>
<dbReference type="Gene3D" id="3.40.50.720">
    <property type="entry name" value="NAD(P)-binding Rossmann-like Domain"/>
    <property type="match status" value="1"/>
</dbReference>
<dbReference type="InterPro" id="IPR024910">
    <property type="entry name" value="Enoyl-CoA_Rdtase_cat_dom"/>
</dbReference>
<evidence type="ECO:0000256" key="2">
    <source>
        <dbReference type="ARBA" id="ARBA00011245"/>
    </source>
</evidence>
<feature type="domain" description="Trans-2-enoyl-CoA reductase catalytic" evidence="11">
    <location>
        <begin position="1"/>
        <end position="34"/>
    </location>
</feature>
<protein>
    <recommendedName>
        <fullName evidence="3">trans-2-enoyl-CoA reductase (NAD(+))</fullName>
        <ecNumber evidence="3">1.3.1.44</ecNumber>
    </recommendedName>
</protein>
<feature type="domain" description="Enoyl reductase FAD binding" evidence="10">
    <location>
        <begin position="40"/>
        <end position="103"/>
    </location>
</feature>
<keyword evidence="5" id="KW-0276">Fatty acid metabolism</keyword>
<sequence>MPLYISMAFKIMKEKGIHEGCMEQVDRMLRTRLYASDMALDEQARIRMDDWELREDVQQTCRDLWPSITTENLSDLTDYAGYKQEFLRLFGFGLDEVDYDADVNPDVTFDVVEL</sequence>
<accession>A0A385FW03</accession>
<keyword evidence="7" id="KW-0520">NAD</keyword>
<keyword evidence="6 12" id="KW-0560">Oxidoreductase</keyword>
<dbReference type="Pfam" id="PF12241">
    <property type="entry name" value="Enoyl_reductase"/>
    <property type="match status" value="1"/>
</dbReference>
<dbReference type="InterPro" id="IPR024906">
    <property type="entry name" value="Eno_Rdtase_FAD-bd_dom"/>
</dbReference>
<evidence type="ECO:0000256" key="4">
    <source>
        <dbReference type="ARBA" id="ARBA00022516"/>
    </source>
</evidence>
<dbReference type="AlphaFoldDB" id="A0A385FW03"/>
<reference evidence="12" key="1">
    <citation type="submission" date="2018-07" db="EMBL/GenBank/DDBJ databases">
        <title>Functional screening for triclosan resistance in a wastewater metagenome and isolates of Escherichia coli and Enterococcus spp. from a large Canadian healthcare region.</title>
        <authorList>
            <person name="Cameron A."/>
            <person name="Barbieri R."/>
            <person name="Read R.R."/>
            <person name="Church D.L."/>
            <person name="Adator E.H."/>
            <person name="McAllister T.A."/>
        </authorList>
    </citation>
    <scope>NUCLEOTIDE SEQUENCE</scope>
</reference>
<evidence type="ECO:0000259" key="11">
    <source>
        <dbReference type="Pfam" id="PF12241"/>
    </source>
</evidence>
<keyword evidence="8" id="KW-0443">Lipid metabolism</keyword>